<proteinExistence type="inferred from homology"/>
<feature type="compositionally biased region" description="Basic and acidic residues" evidence="11">
    <location>
        <begin position="125"/>
        <end position="139"/>
    </location>
</feature>
<dbReference type="RefSeq" id="WP_104429795.1">
    <property type="nucleotide sequence ID" value="NZ_PTIZ01000009.1"/>
</dbReference>
<dbReference type="InterPro" id="IPR012823">
    <property type="entry name" value="Flagell_FliJ"/>
</dbReference>
<evidence type="ECO:0000256" key="2">
    <source>
        <dbReference type="ARBA" id="ARBA00010004"/>
    </source>
</evidence>
<dbReference type="Gene3D" id="1.10.287.1700">
    <property type="match status" value="1"/>
</dbReference>
<evidence type="ECO:0000256" key="7">
    <source>
        <dbReference type="ARBA" id="ARBA00022795"/>
    </source>
</evidence>
<dbReference type="InterPro" id="IPR052570">
    <property type="entry name" value="FliJ"/>
</dbReference>
<dbReference type="GO" id="GO:0044781">
    <property type="term" value="P:bacterial-type flagellum organization"/>
    <property type="evidence" value="ECO:0007669"/>
    <property type="project" value="UniProtKB-KW"/>
</dbReference>
<dbReference type="Pfam" id="PF02050">
    <property type="entry name" value="FliJ"/>
    <property type="match status" value="1"/>
</dbReference>
<dbReference type="GO" id="GO:0005886">
    <property type="term" value="C:plasma membrane"/>
    <property type="evidence" value="ECO:0007669"/>
    <property type="project" value="UniProtKB-SubCell"/>
</dbReference>
<evidence type="ECO:0000256" key="11">
    <source>
        <dbReference type="SAM" id="MobiDB-lite"/>
    </source>
</evidence>
<accession>A0A2S6HAJ1</accession>
<keyword evidence="12" id="KW-0966">Cell projection</keyword>
<evidence type="ECO:0000256" key="5">
    <source>
        <dbReference type="ARBA" id="ARBA00022475"/>
    </source>
</evidence>
<evidence type="ECO:0000256" key="4">
    <source>
        <dbReference type="ARBA" id="ARBA00022448"/>
    </source>
</evidence>
<evidence type="ECO:0000313" key="13">
    <source>
        <dbReference type="Proteomes" id="UP000240010"/>
    </source>
</evidence>
<feature type="region of interest" description="Disordered" evidence="11">
    <location>
        <begin position="125"/>
        <end position="152"/>
    </location>
</feature>
<keyword evidence="12" id="KW-0969">Cilium</keyword>
<keyword evidence="12" id="KW-0282">Flagellum</keyword>
<evidence type="ECO:0000256" key="8">
    <source>
        <dbReference type="ARBA" id="ARBA00022927"/>
    </source>
</evidence>
<comment type="similarity">
    <text evidence="2">Belongs to the FliJ family.</text>
</comment>
<keyword evidence="9" id="KW-0472">Membrane</keyword>
<evidence type="ECO:0000256" key="3">
    <source>
        <dbReference type="ARBA" id="ARBA00020392"/>
    </source>
</evidence>
<sequence length="152" mass="17400">MKKSQRIKTIVEIKANQEKNALEVLGGAQRQLQSMQAQVEGLRNYRKEYQDRFDQLGAKGVNVAQLLEFRSFIDKLDKAIMGQEQILSSIEAEVIAKRKIWEELHHKTQSLQKVCDSALVVEMKQEAKREQQEQDERASRIGRNNSSGMGNA</sequence>
<evidence type="ECO:0000313" key="12">
    <source>
        <dbReference type="EMBL" id="PPK74446.1"/>
    </source>
</evidence>
<name>A0A2S6HAJ1_9GAMM</name>
<evidence type="ECO:0000256" key="6">
    <source>
        <dbReference type="ARBA" id="ARBA00022500"/>
    </source>
</evidence>
<keyword evidence="5" id="KW-1003">Cell membrane</keyword>
<dbReference type="AlphaFoldDB" id="A0A2S6HAJ1"/>
<keyword evidence="6" id="KW-0145">Chemotaxis</keyword>
<dbReference type="NCBIfam" id="TIGR02473">
    <property type="entry name" value="flagell_FliJ"/>
    <property type="match status" value="1"/>
</dbReference>
<keyword evidence="4" id="KW-0813">Transport</keyword>
<evidence type="ECO:0000256" key="1">
    <source>
        <dbReference type="ARBA" id="ARBA00004413"/>
    </source>
</evidence>
<dbReference type="GO" id="GO:0071973">
    <property type="term" value="P:bacterial-type flagellum-dependent cell motility"/>
    <property type="evidence" value="ECO:0007669"/>
    <property type="project" value="InterPro"/>
</dbReference>
<dbReference type="EMBL" id="PTIZ01000009">
    <property type="protein sequence ID" value="PPK74446.1"/>
    <property type="molecule type" value="Genomic_DNA"/>
</dbReference>
<comment type="caution">
    <text evidence="12">The sequence shown here is derived from an EMBL/GenBank/DDBJ whole genome shotgun (WGS) entry which is preliminary data.</text>
</comment>
<dbReference type="GO" id="GO:0015031">
    <property type="term" value="P:protein transport"/>
    <property type="evidence" value="ECO:0007669"/>
    <property type="project" value="UniProtKB-KW"/>
</dbReference>
<dbReference type="PANTHER" id="PTHR38786:SF1">
    <property type="entry name" value="FLAGELLAR FLIJ PROTEIN"/>
    <property type="match status" value="1"/>
</dbReference>
<keyword evidence="8" id="KW-0653">Protein transport</keyword>
<organism evidence="12 13">
    <name type="scientific">Methylobacter tundripaludum</name>
    <dbReference type="NCBI Taxonomy" id="173365"/>
    <lineage>
        <taxon>Bacteria</taxon>
        <taxon>Pseudomonadati</taxon>
        <taxon>Pseudomonadota</taxon>
        <taxon>Gammaproteobacteria</taxon>
        <taxon>Methylococcales</taxon>
        <taxon>Methylococcaceae</taxon>
        <taxon>Methylobacter</taxon>
    </lineage>
</organism>
<comment type="subcellular location">
    <subcellularLocation>
        <location evidence="1">Cell membrane</location>
        <topology evidence="1">Peripheral membrane protein</topology>
        <orientation evidence="1">Cytoplasmic side</orientation>
    </subcellularLocation>
</comment>
<dbReference type="GO" id="GO:0006935">
    <property type="term" value="P:chemotaxis"/>
    <property type="evidence" value="ECO:0007669"/>
    <property type="project" value="UniProtKB-KW"/>
</dbReference>
<keyword evidence="10" id="KW-1006">Bacterial flagellum protein export</keyword>
<protein>
    <recommendedName>
        <fullName evidence="3">Flagellar FliJ protein</fullName>
    </recommendedName>
</protein>
<feature type="compositionally biased region" description="Polar residues" evidence="11">
    <location>
        <begin position="142"/>
        <end position="152"/>
    </location>
</feature>
<dbReference type="InterPro" id="IPR053716">
    <property type="entry name" value="Flag_assembly_chemotaxis_eff"/>
</dbReference>
<dbReference type="PANTHER" id="PTHR38786">
    <property type="entry name" value="FLAGELLAR FLIJ PROTEIN"/>
    <property type="match status" value="1"/>
</dbReference>
<dbReference type="Proteomes" id="UP000240010">
    <property type="component" value="Unassembled WGS sequence"/>
</dbReference>
<gene>
    <name evidence="12" type="ORF">B0F87_10992</name>
</gene>
<dbReference type="GO" id="GO:0009288">
    <property type="term" value="C:bacterial-type flagellum"/>
    <property type="evidence" value="ECO:0007669"/>
    <property type="project" value="InterPro"/>
</dbReference>
<reference evidence="12 13" key="1">
    <citation type="submission" date="2018-02" db="EMBL/GenBank/DDBJ databases">
        <title>Subsurface microbial communities from deep shales in Ohio and West Virginia, USA.</title>
        <authorList>
            <person name="Wrighton K."/>
        </authorList>
    </citation>
    <scope>NUCLEOTIDE SEQUENCE [LARGE SCALE GENOMIC DNA]</scope>
    <source>
        <strain evidence="12 13">OWC-DMM</strain>
    </source>
</reference>
<keyword evidence="7" id="KW-1005">Bacterial flagellum biogenesis</keyword>
<evidence type="ECO:0000256" key="9">
    <source>
        <dbReference type="ARBA" id="ARBA00023136"/>
    </source>
</evidence>
<evidence type="ECO:0000256" key="10">
    <source>
        <dbReference type="ARBA" id="ARBA00023225"/>
    </source>
</evidence>